<feature type="region of interest" description="Disordered" evidence="1">
    <location>
        <begin position="118"/>
        <end position="203"/>
    </location>
</feature>
<feature type="compositionally biased region" description="Low complexity" evidence="1">
    <location>
        <begin position="141"/>
        <end position="152"/>
    </location>
</feature>
<name>A0ABQ0NY67_9PROT</name>
<gene>
    <name evidence="2" type="ORF">AA15669_0680</name>
</gene>
<dbReference type="EMBL" id="BAQD01000007">
    <property type="protein sequence ID" value="GBQ05880.1"/>
    <property type="molecule type" value="Genomic_DNA"/>
</dbReference>
<feature type="compositionally biased region" description="Low complexity" evidence="1">
    <location>
        <begin position="118"/>
        <end position="133"/>
    </location>
</feature>
<evidence type="ECO:0000313" key="2">
    <source>
        <dbReference type="EMBL" id="GBQ05880.1"/>
    </source>
</evidence>
<evidence type="ECO:0000313" key="3">
    <source>
        <dbReference type="Proteomes" id="UP001062901"/>
    </source>
</evidence>
<evidence type="ECO:0000256" key="1">
    <source>
        <dbReference type="SAM" id="MobiDB-lite"/>
    </source>
</evidence>
<reference evidence="2" key="1">
    <citation type="submission" date="2013-04" db="EMBL/GenBank/DDBJ databases">
        <title>The genome sequencing project of 58 acetic acid bacteria.</title>
        <authorList>
            <person name="Okamoto-Kainuma A."/>
            <person name="Ishikawa M."/>
            <person name="Umino S."/>
            <person name="Koizumi Y."/>
            <person name="Shiwa Y."/>
            <person name="Yoshikawa H."/>
            <person name="Matsutani M."/>
            <person name="Matsushita K."/>
        </authorList>
    </citation>
    <scope>NUCLEOTIDE SEQUENCE</scope>
    <source>
        <strain evidence="2">DSM 15669</strain>
    </source>
</reference>
<keyword evidence="3" id="KW-1185">Reference proteome</keyword>
<comment type="caution">
    <text evidence="2">The sequence shown here is derived from an EMBL/GenBank/DDBJ whole genome shotgun (WGS) entry which is preliminary data.</text>
</comment>
<accession>A0ABQ0NY67</accession>
<protein>
    <recommendedName>
        <fullName evidence="4">Polymer-forming cytoskeletal protein</fullName>
    </recommendedName>
</protein>
<feature type="compositionally biased region" description="Gly residues" evidence="1">
    <location>
        <begin position="164"/>
        <end position="175"/>
    </location>
</feature>
<evidence type="ECO:0008006" key="4">
    <source>
        <dbReference type="Google" id="ProtNLM"/>
    </source>
</evidence>
<organism evidence="2 3">
    <name type="scientific">Saccharibacter floricola DSM 15669</name>
    <dbReference type="NCBI Taxonomy" id="1123227"/>
    <lineage>
        <taxon>Bacteria</taxon>
        <taxon>Pseudomonadati</taxon>
        <taxon>Pseudomonadota</taxon>
        <taxon>Alphaproteobacteria</taxon>
        <taxon>Acetobacterales</taxon>
        <taxon>Acetobacteraceae</taxon>
        <taxon>Saccharibacter</taxon>
    </lineage>
</organism>
<proteinExistence type="predicted"/>
<dbReference type="RefSeq" id="WP_018980916.1">
    <property type="nucleotide sequence ID" value="NZ_BAQD01000007.1"/>
</dbReference>
<dbReference type="Proteomes" id="UP001062901">
    <property type="component" value="Unassembled WGS sequence"/>
</dbReference>
<sequence length="203" mass="20375">MSDDKNAEGFIPQGLVAGDLHGTAAGSLTIAGVVERSDIKTEQLVVAETGRITDGVAEAETIIIEGQASQMTFRAGRLSAGAGARISDCMIEMSNPTGCAIDENAHFEGDVRIAVVRSQGTSHSASSAGSASGKTEHEGQDSSSKSFSSGGSSEHEGTSHNNGSSGGTHGSGGTSYGSASHEANAKGGYDIDDSADVDIPLGD</sequence>